<sequence>MPVLSADVDVELDVVDRNNKPPVWDANVYGPIHIKENVTVGTVVTSVKARRSGDPQTFLACSYSLSKDVAREPAVPLRYSRAENTGCGSSIVHHAARHPELVLFEKTTLAHASQSRLRALSL</sequence>
<gene>
    <name evidence="1" type="primary">Cadn_1</name>
    <name evidence="1" type="ORF">G6Z75_0007383</name>
</gene>
<evidence type="ECO:0000313" key="1">
    <source>
        <dbReference type="EMBL" id="KAG5307903.1"/>
    </source>
</evidence>
<dbReference type="EMBL" id="JAANHZ010000709">
    <property type="protein sequence ID" value="KAG5307903.1"/>
    <property type="molecule type" value="Genomic_DNA"/>
</dbReference>
<keyword evidence="2" id="KW-1185">Reference proteome</keyword>
<feature type="non-terminal residue" evidence="1">
    <location>
        <position position="122"/>
    </location>
</feature>
<feature type="non-terminal residue" evidence="1">
    <location>
        <position position="1"/>
    </location>
</feature>
<accession>A0A836EB39</accession>
<reference evidence="1" key="1">
    <citation type="submission" date="2020-02" db="EMBL/GenBank/DDBJ databases">
        <title>Relaxed selection underlies rapid genomic changes in the transitions from sociality to social parasitism in ants.</title>
        <authorList>
            <person name="Bi X."/>
        </authorList>
    </citation>
    <scope>NUCLEOTIDE SEQUENCE</scope>
    <source>
        <strain evidence="1">BGI-DK2013a</strain>
        <tissue evidence="1">Whole body</tissue>
    </source>
</reference>
<dbReference type="Proteomes" id="UP000667349">
    <property type="component" value="Unassembled WGS sequence"/>
</dbReference>
<organism evidence="1 2">
    <name type="scientific">Acromyrmex insinuator</name>
    <dbReference type="NCBI Taxonomy" id="230686"/>
    <lineage>
        <taxon>Eukaryota</taxon>
        <taxon>Metazoa</taxon>
        <taxon>Ecdysozoa</taxon>
        <taxon>Arthropoda</taxon>
        <taxon>Hexapoda</taxon>
        <taxon>Insecta</taxon>
        <taxon>Pterygota</taxon>
        <taxon>Neoptera</taxon>
        <taxon>Endopterygota</taxon>
        <taxon>Hymenoptera</taxon>
        <taxon>Apocrita</taxon>
        <taxon>Aculeata</taxon>
        <taxon>Formicoidea</taxon>
        <taxon>Formicidae</taxon>
        <taxon>Myrmicinae</taxon>
        <taxon>Acromyrmex</taxon>
    </lineage>
</organism>
<name>A0A836EB39_9HYME</name>
<proteinExistence type="predicted"/>
<evidence type="ECO:0000313" key="2">
    <source>
        <dbReference type="Proteomes" id="UP000667349"/>
    </source>
</evidence>
<dbReference type="AlphaFoldDB" id="A0A836EB39"/>
<protein>
    <submittedName>
        <fullName evidence="1">CADN protein</fullName>
    </submittedName>
</protein>
<comment type="caution">
    <text evidence="1">The sequence shown here is derived from an EMBL/GenBank/DDBJ whole genome shotgun (WGS) entry which is preliminary data.</text>
</comment>